<dbReference type="GO" id="GO:0016197">
    <property type="term" value="P:endosomal transport"/>
    <property type="evidence" value="ECO:0007669"/>
    <property type="project" value="TreeGrafter"/>
</dbReference>
<comment type="caution">
    <text evidence="10">The sequence shown here is derived from an EMBL/GenBank/DDBJ whole genome shotgun (WGS) entry which is preliminary data.</text>
</comment>
<evidence type="ECO:0000313" key="10">
    <source>
        <dbReference type="EMBL" id="GFG31864.1"/>
    </source>
</evidence>
<dbReference type="InterPro" id="IPR036028">
    <property type="entry name" value="SH3-like_dom_sf"/>
</dbReference>
<dbReference type="CDD" id="cd07626">
    <property type="entry name" value="BAR_SNX9_like"/>
    <property type="match status" value="1"/>
</dbReference>
<dbReference type="Gene3D" id="2.30.30.40">
    <property type="entry name" value="SH3 Domains"/>
    <property type="match status" value="1"/>
</dbReference>
<sequence length="766" mass="86914">MLSTGIFPDRLKYSEVKPIYKKGDKLSTSNYRGISLLPAFSKIFEKIIYKRLYQHLATNNILTKEQYGFRCNASTEMAIYALINNVLASLNNKLMVGGLICDLQKTFDCVNHDILLSKMEYYCIKDIANKLIESYLRNRYQRVVINDDKLNKYYSGWEQIHHAVPQGSILGPLFFSAVQALYDFTGEPGSAELSITAGEVLTVTRQNVGEGWWEGINQAGQTGLFPAAYVEEVKGSQPPAMPPPPLPEAFTDPAQQWSTEHDPWGSQGDQHQQQQQLGSQQQSCEAGDYWDDEWDDDSEGGGTQTAAWTNNATHTSGQVPKSGSAGDVSSIGKSDGKGTVGRKNFNRFTTFVKSGGESYILSAPKVSVREEDKVYIYETEKGIIWSPVTNPYKCVVASPKKESKLKGLKSFIAYQLTPTFNNIQVSRRYKHFDWLHERLEEKFSLIPIPPLPDKQISGRYEEQFIEHRRAQLQEFVNSVCRHPVLSQCEVWQHFITCTDEKRWKAGKRKAEKDELVGANYFVALQAPERPLNITDVEQETEKCSKFIHGMDGALKLLMATAVDQVKKHQGPYKREYQRIGHAFSALGLAFREDDSAEAIRVTGDTYCEIGKLFEEQPKADWEPLGDVLHLYKGIISSYPDILTVHKGALQKRRECEKLAADSKMESSQLSDVVRRTDVVSYALLAEINHFHCERTSDFKLAMQNYLKEQVLFYQKVCKLCSVKQTCVFDVACYQDNLGCSFGEEDARLQIIFLLFYMKHQKLITVD</sequence>
<dbReference type="Gene3D" id="3.30.1520.10">
    <property type="entry name" value="Phox-like domain"/>
    <property type="match status" value="1"/>
</dbReference>
<feature type="domain" description="PX" evidence="9">
    <location>
        <begin position="392"/>
        <end position="502"/>
    </location>
</feature>
<keyword evidence="4" id="KW-0472">Membrane</keyword>
<dbReference type="CDD" id="cd06862">
    <property type="entry name" value="PX_SNX9_18_like"/>
    <property type="match status" value="1"/>
</dbReference>
<dbReference type="PANTHER" id="PTHR45827">
    <property type="entry name" value="SORTING NEXIN"/>
    <property type="match status" value="1"/>
</dbReference>
<keyword evidence="11" id="KW-1185">Reference proteome</keyword>
<protein>
    <recommendedName>
        <fullName evidence="12">Sorting nexin</fullName>
    </recommendedName>
</protein>
<dbReference type="PRINTS" id="PR00452">
    <property type="entry name" value="SH3DOMAIN"/>
</dbReference>
<dbReference type="InParanoid" id="A0A6L2PHE7"/>
<comment type="similarity">
    <text evidence="2">Belongs to the sorting nexin family.</text>
</comment>
<dbReference type="FunCoup" id="A0A6L2PHE7">
    <property type="interactions" value="900"/>
</dbReference>
<evidence type="ECO:0000259" key="9">
    <source>
        <dbReference type="PROSITE" id="PS50195"/>
    </source>
</evidence>
<proteinExistence type="inferred from homology"/>
<keyword evidence="5" id="KW-0968">Cytoplasmic vesicle</keyword>
<dbReference type="Pfam" id="PF10456">
    <property type="entry name" value="BAR_3_WASP_bdg"/>
    <property type="match status" value="1"/>
</dbReference>
<evidence type="ECO:0000256" key="2">
    <source>
        <dbReference type="ARBA" id="ARBA00010883"/>
    </source>
</evidence>
<dbReference type="InterPro" id="IPR036871">
    <property type="entry name" value="PX_dom_sf"/>
</dbReference>
<evidence type="ECO:0000256" key="3">
    <source>
        <dbReference type="ARBA" id="ARBA00022443"/>
    </source>
</evidence>
<dbReference type="InterPro" id="IPR000477">
    <property type="entry name" value="RT_dom"/>
</dbReference>
<dbReference type="SUPFAM" id="SSF56672">
    <property type="entry name" value="DNA/RNA polymerases"/>
    <property type="match status" value="1"/>
</dbReference>
<evidence type="ECO:0000256" key="6">
    <source>
        <dbReference type="PROSITE-ProRule" id="PRU00192"/>
    </source>
</evidence>
<dbReference type="PROSITE" id="PS50002">
    <property type="entry name" value="SH3"/>
    <property type="match status" value="1"/>
</dbReference>
<feature type="region of interest" description="Disordered" evidence="7">
    <location>
        <begin position="234"/>
        <end position="339"/>
    </location>
</feature>
<gene>
    <name evidence="10" type="ORF">Cfor_02670</name>
</gene>
<dbReference type="OrthoDB" id="10254720at2759"/>
<dbReference type="Pfam" id="PF00078">
    <property type="entry name" value="RVT_1"/>
    <property type="match status" value="1"/>
</dbReference>
<feature type="domain" description="SH3" evidence="8">
    <location>
        <begin position="173"/>
        <end position="235"/>
    </location>
</feature>
<dbReference type="Proteomes" id="UP000502823">
    <property type="component" value="Unassembled WGS sequence"/>
</dbReference>
<evidence type="ECO:0000256" key="5">
    <source>
        <dbReference type="ARBA" id="ARBA00023329"/>
    </source>
</evidence>
<dbReference type="GO" id="GO:0030659">
    <property type="term" value="C:cytoplasmic vesicle membrane"/>
    <property type="evidence" value="ECO:0007669"/>
    <property type="project" value="UniProtKB-SubCell"/>
</dbReference>
<dbReference type="InterPro" id="IPR001452">
    <property type="entry name" value="SH3_domain"/>
</dbReference>
<dbReference type="FunFam" id="3.30.1520.10:FF:000004">
    <property type="entry name" value="Sorting nexin"/>
    <property type="match status" value="1"/>
</dbReference>
<evidence type="ECO:0000313" key="11">
    <source>
        <dbReference type="Proteomes" id="UP000502823"/>
    </source>
</evidence>
<dbReference type="InterPro" id="IPR019497">
    <property type="entry name" value="Sorting_nexin_WASP-bd-dom"/>
</dbReference>
<organism evidence="10 11">
    <name type="scientific">Coptotermes formosanus</name>
    <name type="common">Formosan subterranean termite</name>
    <dbReference type="NCBI Taxonomy" id="36987"/>
    <lineage>
        <taxon>Eukaryota</taxon>
        <taxon>Metazoa</taxon>
        <taxon>Ecdysozoa</taxon>
        <taxon>Arthropoda</taxon>
        <taxon>Hexapoda</taxon>
        <taxon>Insecta</taxon>
        <taxon>Pterygota</taxon>
        <taxon>Neoptera</taxon>
        <taxon>Polyneoptera</taxon>
        <taxon>Dictyoptera</taxon>
        <taxon>Blattodea</taxon>
        <taxon>Blattoidea</taxon>
        <taxon>Termitoidae</taxon>
        <taxon>Rhinotermitidae</taxon>
        <taxon>Coptotermes</taxon>
    </lineage>
</organism>
<dbReference type="SUPFAM" id="SSF64268">
    <property type="entry name" value="PX domain"/>
    <property type="match status" value="1"/>
</dbReference>
<evidence type="ECO:0000256" key="7">
    <source>
        <dbReference type="SAM" id="MobiDB-lite"/>
    </source>
</evidence>
<dbReference type="Pfam" id="PF00787">
    <property type="entry name" value="PX"/>
    <property type="match status" value="1"/>
</dbReference>
<dbReference type="PROSITE" id="PS50195">
    <property type="entry name" value="PX"/>
    <property type="match status" value="1"/>
</dbReference>
<dbReference type="EMBL" id="BLKM01000334">
    <property type="protein sequence ID" value="GFG31864.1"/>
    <property type="molecule type" value="Genomic_DNA"/>
</dbReference>
<feature type="compositionally biased region" description="Low complexity" evidence="7">
    <location>
        <begin position="265"/>
        <end position="283"/>
    </location>
</feature>
<dbReference type="SUPFAM" id="SSF50044">
    <property type="entry name" value="SH3-domain"/>
    <property type="match status" value="1"/>
</dbReference>
<dbReference type="AlphaFoldDB" id="A0A6L2PHE7"/>
<dbReference type="CDD" id="cd01650">
    <property type="entry name" value="RT_nLTR_like"/>
    <property type="match status" value="1"/>
</dbReference>
<dbReference type="SMART" id="SM00326">
    <property type="entry name" value="SH3"/>
    <property type="match status" value="1"/>
</dbReference>
<dbReference type="GO" id="GO:0071897">
    <property type="term" value="P:DNA biosynthetic process"/>
    <property type="evidence" value="ECO:0007669"/>
    <property type="project" value="UniProtKB-ARBA"/>
</dbReference>
<dbReference type="GO" id="GO:0006897">
    <property type="term" value="P:endocytosis"/>
    <property type="evidence" value="ECO:0007669"/>
    <property type="project" value="TreeGrafter"/>
</dbReference>
<comment type="subcellular location">
    <subcellularLocation>
        <location evidence="1">Cytoplasmic vesicle membrane</location>
    </subcellularLocation>
</comment>
<dbReference type="GO" id="GO:0035091">
    <property type="term" value="F:phosphatidylinositol binding"/>
    <property type="evidence" value="ECO:0007669"/>
    <property type="project" value="InterPro"/>
</dbReference>
<dbReference type="InterPro" id="IPR043502">
    <property type="entry name" value="DNA/RNA_pol_sf"/>
</dbReference>
<dbReference type="CDD" id="cd11763">
    <property type="entry name" value="SH3_SNX9_like"/>
    <property type="match status" value="1"/>
</dbReference>
<feature type="compositionally biased region" description="Polar residues" evidence="7">
    <location>
        <begin position="304"/>
        <end position="321"/>
    </location>
</feature>
<dbReference type="InterPro" id="IPR027267">
    <property type="entry name" value="AH/BAR_dom_sf"/>
</dbReference>
<keyword evidence="3 6" id="KW-0728">SH3 domain</keyword>
<evidence type="ECO:0000259" key="8">
    <source>
        <dbReference type="PROSITE" id="PS50002"/>
    </source>
</evidence>
<name>A0A6L2PHE7_COPFO</name>
<dbReference type="GO" id="GO:0005886">
    <property type="term" value="C:plasma membrane"/>
    <property type="evidence" value="ECO:0007669"/>
    <property type="project" value="TreeGrafter"/>
</dbReference>
<evidence type="ECO:0000256" key="1">
    <source>
        <dbReference type="ARBA" id="ARBA00004156"/>
    </source>
</evidence>
<dbReference type="PANTHER" id="PTHR45827:SF1">
    <property type="entry name" value="SORTING NEXIN"/>
    <property type="match status" value="1"/>
</dbReference>
<dbReference type="InterPro" id="IPR001683">
    <property type="entry name" value="PX_dom"/>
</dbReference>
<dbReference type="Gene3D" id="1.20.1270.60">
    <property type="entry name" value="Arfaptin homology (AH) domain/BAR domain"/>
    <property type="match status" value="1"/>
</dbReference>
<evidence type="ECO:0000256" key="4">
    <source>
        <dbReference type="ARBA" id="ARBA00023136"/>
    </source>
</evidence>
<dbReference type="GO" id="GO:0097320">
    <property type="term" value="P:plasma membrane tubulation"/>
    <property type="evidence" value="ECO:0007669"/>
    <property type="project" value="TreeGrafter"/>
</dbReference>
<reference evidence="11" key="1">
    <citation type="submission" date="2020-01" db="EMBL/GenBank/DDBJ databases">
        <title>Draft genome sequence of the Termite Coptotermes fromosanus.</title>
        <authorList>
            <person name="Itakura S."/>
            <person name="Yosikawa Y."/>
            <person name="Umezawa K."/>
        </authorList>
    </citation>
    <scope>NUCLEOTIDE SEQUENCE [LARGE SCALE GENOMIC DNA]</scope>
</reference>
<dbReference type="SMART" id="SM00312">
    <property type="entry name" value="PX"/>
    <property type="match status" value="1"/>
</dbReference>
<dbReference type="Pfam" id="PF14604">
    <property type="entry name" value="SH3_9"/>
    <property type="match status" value="1"/>
</dbReference>
<accession>A0A6L2PHE7</accession>
<feature type="compositionally biased region" description="Acidic residues" evidence="7">
    <location>
        <begin position="288"/>
        <end position="299"/>
    </location>
</feature>
<evidence type="ECO:0008006" key="12">
    <source>
        <dbReference type="Google" id="ProtNLM"/>
    </source>
</evidence>